<keyword evidence="2" id="KW-1185">Reference proteome</keyword>
<protein>
    <submittedName>
        <fullName evidence="1">Uncharacterized protein</fullName>
    </submittedName>
</protein>
<dbReference type="STRING" id="649349.Lbys_3556"/>
<reference key="1">
    <citation type="submission" date="2010-11" db="EMBL/GenBank/DDBJ databases">
        <title>The complete genome of Leadbetterella byssophila DSM 17132.</title>
        <authorList>
            <consortium name="US DOE Joint Genome Institute (JGI-PGF)"/>
            <person name="Lucas S."/>
            <person name="Copeland A."/>
            <person name="Lapidus A."/>
            <person name="Glavina del Rio T."/>
            <person name="Dalin E."/>
            <person name="Tice H."/>
            <person name="Bruce D."/>
            <person name="Goodwin L."/>
            <person name="Pitluck S."/>
            <person name="Kyrpides N."/>
            <person name="Mavromatis K."/>
            <person name="Ivanova N."/>
            <person name="Teshima H."/>
            <person name="Brettin T."/>
            <person name="Detter J.C."/>
            <person name="Han C."/>
            <person name="Tapia R."/>
            <person name="Land M."/>
            <person name="Hauser L."/>
            <person name="Markowitz V."/>
            <person name="Cheng J.-F."/>
            <person name="Hugenholtz P."/>
            <person name="Woyke T."/>
            <person name="Wu D."/>
            <person name="Tindall B."/>
            <person name="Pomrenke H.G."/>
            <person name="Brambilla E."/>
            <person name="Klenk H.-P."/>
            <person name="Eisen J.A."/>
        </authorList>
    </citation>
    <scope>NUCLEOTIDE SEQUENCE [LARGE SCALE GENOMIC DNA]</scope>
    <source>
        <strain>DSM 17132</strain>
    </source>
</reference>
<dbReference type="KEGG" id="lby:Lbys_3556"/>
<sequence length="119" mass="14330">MHILHDASLTSLFNESPISGVKKLVNELKEAFYTAHGRELAIHHDSLVLEIWGHYYFEKYYKYFRWMIPSERLKKRFDMATQEFDCGEKQVDNNRWIWDLLRPTLPLAQIFLKDQIQII</sequence>
<accession>E4RZ86</accession>
<dbReference type="HOGENOM" id="CLU_1766843_0_0_10"/>
<organism evidence="1 2">
    <name type="scientific">Leadbetterella byssophila (strain DSM 17132 / JCM 16389 / KACC 11308 / NBRC 106382 / 4M15)</name>
    <dbReference type="NCBI Taxonomy" id="649349"/>
    <lineage>
        <taxon>Bacteria</taxon>
        <taxon>Pseudomonadati</taxon>
        <taxon>Bacteroidota</taxon>
        <taxon>Cytophagia</taxon>
        <taxon>Cytophagales</taxon>
        <taxon>Leadbetterellaceae</taxon>
        <taxon>Leadbetterella</taxon>
    </lineage>
</organism>
<dbReference type="Proteomes" id="UP000007435">
    <property type="component" value="Chromosome"/>
</dbReference>
<proteinExistence type="predicted"/>
<evidence type="ECO:0000313" key="1">
    <source>
        <dbReference type="EMBL" id="ADQ19204.1"/>
    </source>
</evidence>
<dbReference type="eggNOG" id="ENOG5033IDD">
    <property type="taxonomic scope" value="Bacteria"/>
</dbReference>
<name>E4RZ86_LEAB4</name>
<dbReference type="AlphaFoldDB" id="E4RZ86"/>
<dbReference type="EMBL" id="CP002305">
    <property type="protein sequence ID" value="ADQ19204.1"/>
    <property type="molecule type" value="Genomic_DNA"/>
</dbReference>
<gene>
    <name evidence="1" type="ordered locus">Lbys_3556</name>
</gene>
<evidence type="ECO:0000313" key="2">
    <source>
        <dbReference type="Proteomes" id="UP000007435"/>
    </source>
</evidence>
<reference evidence="1 2" key="2">
    <citation type="journal article" date="2011" name="Stand. Genomic Sci.">
        <title>Complete genome sequence of Leadbetterella byssophila type strain (4M15).</title>
        <authorList>
            <person name="Abt B."/>
            <person name="Teshima H."/>
            <person name="Lucas S."/>
            <person name="Lapidus A."/>
            <person name="Del Rio T.G."/>
            <person name="Nolan M."/>
            <person name="Tice H."/>
            <person name="Cheng J.F."/>
            <person name="Pitluck S."/>
            <person name="Liolios K."/>
            <person name="Pagani I."/>
            <person name="Ivanova N."/>
            <person name="Mavromatis K."/>
            <person name="Pati A."/>
            <person name="Tapia R."/>
            <person name="Han C."/>
            <person name="Goodwin L."/>
            <person name="Chen A."/>
            <person name="Palaniappan K."/>
            <person name="Land M."/>
            <person name="Hauser L."/>
            <person name="Chang Y.J."/>
            <person name="Jeffries C.D."/>
            <person name="Rohde M."/>
            <person name="Goker M."/>
            <person name="Tindall B.J."/>
            <person name="Detter J.C."/>
            <person name="Woyke T."/>
            <person name="Bristow J."/>
            <person name="Eisen J.A."/>
            <person name="Markowitz V."/>
            <person name="Hugenholtz P."/>
            <person name="Klenk H.P."/>
            <person name="Kyrpides N.C."/>
        </authorList>
    </citation>
    <scope>NUCLEOTIDE SEQUENCE [LARGE SCALE GENOMIC DNA]</scope>
    <source>
        <strain evidence="2">DSM 17132 / JCM 16389 / KACC 11308 / NBRC 106382 / 4M15</strain>
    </source>
</reference>